<dbReference type="EMBL" id="VICG01000004">
    <property type="protein sequence ID" value="KAA8572325.1"/>
    <property type="molecule type" value="Genomic_DNA"/>
</dbReference>
<dbReference type="Proteomes" id="UP000322873">
    <property type="component" value="Unassembled WGS sequence"/>
</dbReference>
<keyword evidence="3" id="KW-1185">Reference proteome</keyword>
<name>A0A5M9K087_MONFR</name>
<dbReference type="AlphaFoldDB" id="A0A5M9K087"/>
<proteinExistence type="predicted"/>
<evidence type="ECO:0000313" key="3">
    <source>
        <dbReference type="Proteomes" id="UP000322873"/>
    </source>
</evidence>
<evidence type="ECO:0000313" key="2">
    <source>
        <dbReference type="EMBL" id="KAA8572325.1"/>
    </source>
</evidence>
<gene>
    <name evidence="2" type="ORF">EYC84_002950</name>
</gene>
<sequence>MSNLGLRYRSATVGEGEETKGGSSPGGEDYSLAPTTTLSKWPALSPMFHAQRHVKAEEWQSPPTGSIHVQILLGTSGEIPQITRIPLQYPLNPSIAGFTMSCPTLETPYNAAIKQQCSVLHNAQNGRKRSWLLRSGSESRKDVKTPTFNFPSQQRWNYLHHAFHDSPFVWFKLQVYLGNINSHIVEEFVHPPVFHGTSKAGTLTEKLRFMHDIIMEKVGDQELEDNNGDTTEDTARPLEVFETILTKKQHMITIIRQ</sequence>
<accession>A0A5M9K087</accession>
<evidence type="ECO:0000256" key="1">
    <source>
        <dbReference type="SAM" id="MobiDB-lite"/>
    </source>
</evidence>
<protein>
    <submittedName>
        <fullName evidence="2">Uncharacterized protein</fullName>
    </submittedName>
</protein>
<organism evidence="2 3">
    <name type="scientific">Monilinia fructicola</name>
    <name type="common">Brown rot fungus</name>
    <name type="synonym">Ciboria fructicola</name>
    <dbReference type="NCBI Taxonomy" id="38448"/>
    <lineage>
        <taxon>Eukaryota</taxon>
        <taxon>Fungi</taxon>
        <taxon>Dikarya</taxon>
        <taxon>Ascomycota</taxon>
        <taxon>Pezizomycotina</taxon>
        <taxon>Leotiomycetes</taxon>
        <taxon>Helotiales</taxon>
        <taxon>Sclerotiniaceae</taxon>
        <taxon>Monilinia</taxon>
    </lineage>
</organism>
<feature type="region of interest" description="Disordered" evidence="1">
    <location>
        <begin position="1"/>
        <end position="31"/>
    </location>
</feature>
<reference evidence="2 3" key="1">
    <citation type="submission" date="2019-06" db="EMBL/GenBank/DDBJ databases">
        <title>Genome Sequence of the Brown Rot Fungal Pathogen Monilinia fructicola.</title>
        <authorList>
            <person name="De Miccolis Angelini R.M."/>
            <person name="Landi L."/>
            <person name="Abate D."/>
            <person name="Pollastro S."/>
            <person name="Romanazzi G."/>
            <person name="Faretra F."/>
        </authorList>
    </citation>
    <scope>NUCLEOTIDE SEQUENCE [LARGE SCALE GENOMIC DNA]</scope>
    <source>
        <strain evidence="2 3">Mfrc123</strain>
    </source>
</reference>
<comment type="caution">
    <text evidence="2">The sequence shown here is derived from an EMBL/GenBank/DDBJ whole genome shotgun (WGS) entry which is preliminary data.</text>
</comment>